<gene>
    <name evidence="4" type="ORF">IFM89_010871</name>
</gene>
<dbReference type="PANTHER" id="PTHR12758">
    <property type="entry name" value="APOPTOSIS INHIBITOR 5-RELATED"/>
    <property type="match status" value="1"/>
</dbReference>
<evidence type="ECO:0008006" key="6">
    <source>
        <dbReference type="Google" id="ProtNLM"/>
    </source>
</evidence>
<keyword evidence="5" id="KW-1185">Reference proteome</keyword>
<reference evidence="4 5" key="1">
    <citation type="submission" date="2020-10" db="EMBL/GenBank/DDBJ databases">
        <title>The Coptis chinensis genome and diversification of protoberbering-type alkaloids.</title>
        <authorList>
            <person name="Wang B."/>
            <person name="Shu S."/>
            <person name="Song C."/>
            <person name="Liu Y."/>
        </authorList>
    </citation>
    <scope>NUCLEOTIDE SEQUENCE [LARGE SCALE GENOMIC DNA]</scope>
    <source>
        <strain evidence="4">HL-2020</strain>
        <tissue evidence="4">Leaf</tissue>
    </source>
</reference>
<comment type="similarity">
    <text evidence="1">Belongs to the API5 family.</text>
</comment>
<dbReference type="InterPro" id="IPR008383">
    <property type="entry name" value="API5"/>
</dbReference>
<protein>
    <recommendedName>
        <fullName evidence="6">Apoptosis inhibitor 5</fullName>
    </recommendedName>
</protein>
<proteinExistence type="inferred from homology"/>
<feature type="compositionally biased region" description="Basic and acidic residues" evidence="3">
    <location>
        <begin position="507"/>
        <end position="516"/>
    </location>
</feature>
<comment type="caution">
    <text evidence="4">The sequence shown here is derived from an EMBL/GenBank/DDBJ whole genome shotgun (WGS) entry which is preliminary data.</text>
</comment>
<sequence>MTEQVPINPSDIEKLYEYGESLNATKDKSKNVKDYEGIIKAARGSVKAKQLAAQLIPKFFTFFPSLAAQAFEAYLDLCEEEELGIRVQAIRGLPLLCKDRPEHVPKIVNILGQLLTADENVERDAVNKALMSLLRQDTKASLTALFKLIEGTIAHESIREQVLSFIRDKVFPIKAELLKPQEEMERHITDLVKQSLQDVTGPEFKMFFDFLRTLSLFGESAPPERAQELTEIIQEQADLTAEFNVSNGDHIDRLIQCLYMAIPVFKRGASNSKFVNYLNKHILPIVHKVILHFPEEHKLHFLKNLAESSPYTAPQDSRQLLPVVVTLLKRYMPRRKTWEETEFTYIECLLFAFHHLANKTPNATNSLCGYKIVTGQPSDRLGEDFSDSYKEFCERLTTVEDLVRVTMKKSNQGLVDHDKAMATAKTEEDNANNRTKKQNMQSGVRACNNILTMTQPLHLKSPSFIGDDKITLSWKAVAKPTGPSTTVAARKRPASTNVSSNAASKRGRGEDGVSSRFVNDTRKGVYRGGRSGVSGWGRGGYGKSDGGIGNQFAKRALNGLFRGGRDGARGRGHSGRGMGRNYQ</sequence>
<evidence type="ECO:0000256" key="2">
    <source>
        <dbReference type="ARBA" id="ARBA00022703"/>
    </source>
</evidence>
<dbReference type="AlphaFoldDB" id="A0A835LZE1"/>
<dbReference type="OrthoDB" id="19224at2759"/>
<evidence type="ECO:0000313" key="4">
    <source>
        <dbReference type="EMBL" id="KAF9608739.1"/>
    </source>
</evidence>
<dbReference type="EMBL" id="JADFTS010000004">
    <property type="protein sequence ID" value="KAF9608739.1"/>
    <property type="molecule type" value="Genomic_DNA"/>
</dbReference>
<evidence type="ECO:0000256" key="3">
    <source>
        <dbReference type="SAM" id="MobiDB-lite"/>
    </source>
</evidence>
<dbReference type="InterPro" id="IPR016024">
    <property type="entry name" value="ARM-type_fold"/>
</dbReference>
<dbReference type="PANTHER" id="PTHR12758:SF19">
    <property type="entry name" value="APOPTOSIS INHIBITOR 5"/>
    <property type="match status" value="1"/>
</dbReference>
<dbReference type="Proteomes" id="UP000631114">
    <property type="component" value="Unassembled WGS sequence"/>
</dbReference>
<feature type="region of interest" description="Disordered" evidence="3">
    <location>
        <begin position="480"/>
        <end position="516"/>
    </location>
</feature>
<dbReference type="GO" id="GO:0043067">
    <property type="term" value="P:regulation of programmed cell death"/>
    <property type="evidence" value="ECO:0007669"/>
    <property type="project" value="TreeGrafter"/>
</dbReference>
<evidence type="ECO:0000256" key="1">
    <source>
        <dbReference type="ARBA" id="ARBA00009515"/>
    </source>
</evidence>
<feature type="region of interest" description="Disordered" evidence="3">
    <location>
        <begin position="561"/>
        <end position="583"/>
    </location>
</feature>
<feature type="compositionally biased region" description="Polar residues" evidence="3">
    <location>
        <begin position="494"/>
        <end position="503"/>
    </location>
</feature>
<accession>A0A835LZE1</accession>
<organism evidence="4 5">
    <name type="scientific">Coptis chinensis</name>
    <dbReference type="NCBI Taxonomy" id="261450"/>
    <lineage>
        <taxon>Eukaryota</taxon>
        <taxon>Viridiplantae</taxon>
        <taxon>Streptophyta</taxon>
        <taxon>Embryophyta</taxon>
        <taxon>Tracheophyta</taxon>
        <taxon>Spermatophyta</taxon>
        <taxon>Magnoliopsida</taxon>
        <taxon>Ranunculales</taxon>
        <taxon>Ranunculaceae</taxon>
        <taxon>Coptidoideae</taxon>
        <taxon>Coptis</taxon>
    </lineage>
</organism>
<dbReference type="GO" id="GO:0003729">
    <property type="term" value="F:mRNA binding"/>
    <property type="evidence" value="ECO:0007669"/>
    <property type="project" value="TreeGrafter"/>
</dbReference>
<name>A0A835LZE1_9MAGN</name>
<evidence type="ECO:0000313" key="5">
    <source>
        <dbReference type="Proteomes" id="UP000631114"/>
    </source>
</evidence>
<dbReference type="SUPFAM" id="SSF48371">
    <property type="entry name" value="ARM repeat"/>
    <property type="match status" value="1"/>
</dbReference>
<keyword evidence="2" id="KW-0053">Apoptosis</keyword>
<dbReference type="GO" id="GO:0005634">
    <property type="term" value="C:nucleus"/>
    <property type="evidence" value="ECO:0007669"/>
    <property type="project" value="TreeGrafter"/>
</dbReference>
<dbReference type="Pfam" id="PF05918">
    <property type="entry name" value="API5"/>
    <property type="match status" value="1"/>
</dbReference>